<evidence type="ECO:0000313" key="3">
    <source>
        <dbReference type="Proteomes" id="UP000218334"/>
    </source>
</evidence>
<accession>A0A2H3ANX6</accession>
<evidence type="ECO:0000256" key="1">
    <source>
        <dbReference type="SAM" id="MobiDB-lite"/>
    </source>
</evidence>
<reference evidence="3" key="1">
    <citation type="journal article" date="2017" name="Nat. Ecol. Evol.">
        <title>Genome expansion and lineage-specific genetic innovations in the forest pathogenic fungi Armillaria.</title>
        <authorList>
            <person name="Sipos G."/>
            <person name="Prasanna A.N."/>
            <person name="Walter M.C."/>
            <person name="O'Connor E."/>
            <person name="Balint B."/>
            <person name="Krizsan K."/>
            <person name="Kiss B."/>
            <person name="Hess J."/>
            <person name="Varga T."/>
            <person name="Slot J."/>
            <person name="Riley R."/>
            <person name="Boka B."/>
            <person name="Rigling D."/>
            <person name="Barry K."/>
            <person name="Lee J."/>
            <person name="Mihaltcheva S."/>
            <person name="LaButti K."/>
            <person name="Lipzen A."/>
            <person name="Waldron R."/>
            <person name="Moloney N.M."/>
            <person name="Sperisen C."/>
            <person name="Kredics L."/>
            <person name="Vagvoelgyi C."/>
            <person name="Patrignani A."/>
            <person name="Fitzpatrick D."/>
            <person name="Nagy I."/>
            <person name="Doyle S."/>
            <person name="Anderson J.B."/>
            <person name="Grigoriev I.V."/>
            <person name="Gueldener U."/>
            <person name="Muensterkoetter M."/>
            <person name="Nagy L.G."/>
        </authorList>
    </citation>
    <scope>NUCLEOTIDE SEQUENCE [LARGE SCALE GENOMIC DNA]</scope>
    <source>
        <strain evidence="3">28-4</strain>
    </source>
</reference>
<proteinExistence type="predicted"/>
<evidence type="ECO:0000313" key="2">
    <source>
        <dbReference type="EMBL" id="PBK60529.1"/>
    </source>
</evidence>
<evidence type="ECO:0008006" key="4">
    <source>
        <dbReference type="Google" id="ProtNLM"/>
    </source>
</evidence>
<keyword evidence="3" id="KW-1185">Reference proteome</keyword>
<name>A0A2H3ANX6_9AGAR</name>
<protein>
    <recommendedName>
        <fullName evidence="4">Heterokaryon incompatibility domain-containing protein</fullName>
    </recommendedName>
</protein>
<organism evidence="2 3">
    <name type="scientific">Armillaria solidipes</name>
    <dbReference type="NCBI Taxonomy" id="1076256"/>
    <lineage>
        <taxon>Eukaryota</taxon>
        <taxon>Fungi</taxon>
        <taxon>Dikarya</taxon>
        <taxon>Basidiomycota</taxon>
        <taxon>Agaricomycotina</taxon>
        <taxon>Agaricomycetes</taxon>
        <taxon>Agaricomycetidae</taxon>
        <taxon>Agaricales</taxon>
        <taxon>Marasmiineae</taxon>
        <taxon>Physalacriaceae</taxon>
        <taxon>Armillaria</taxon>
    </lineage>
</organism>
<gene>
    <name evidence="2" type="ORF">ARMSODRAFT_922074</name>
</gene>
<dbReference type="EMBL" id="KZ293485">
    <property type="protein sequence ID" value="PBK60529.1"/>
    <property type="molecule type" value="Genomic_DNA"/>
</dbReference>
<feature type="region of interest" description="Disordered" evidence="1">
    <location>
        <begin position="56"/>
        <end position="115"/>
    </location>
</feature>
<dbReference type="Proteomes" id="UP000218334">
    <property type="component" value="Unassembled WGS sequence"/>
</dbReference>
<sequence length="683" mass="76989">MGNTLSRSVLLIHIKSIWKRLCLVFTTRQRPMDSPPSVVSVSDGNTNLIVPSETVEEMQHPAGSDFSEDGEPVLEATSDSSATMRPEVPSASLVTGPQIDPVDEESNSDSDNAPDGINEWGSFSYCYRNSWGITLPKVTLSAFTETGQVESSIKVPKQQSYTGQSPVISSSLADTPCTTLGIEGVLDRLNATLGTSHMLDTPSLSSLLNSCIEKNNDFGTAYAYLRPVWNTHGNSDIQNELCRHEEEDKERRQKALVGNQIVDMDLPPRRVWDLYSNCVVPWWITGAESILQLSNYSRKPLPISHAWVDKKDQVDVWTSINGEKWPVPIPEGASLELIRIEMLNLGLEYAWLDVLCLRQKGGPQEDLRVEEWKLDVPTIGYVYNNVKVVIYLSGLGQPLSLKDGDLDSDQCWFRCAWTVQEVGWDRIIAGDTPDGPMHARTIDEDGNYETDLLTRFHKQLELLQRSSRYTFERLVNMQKRVSTNLVDRVAGLAFPLQPITIPAYHESESLEDAWTALVDAMDHWSRAYFFFLYPGAGLGYKKWRPTWEQIMTEPLPVDSYYSGSVKHDDKTGDDWYEGFCIEKGLVQRLDVGSAEGHGRCGELVVKDADGIVHTFKIQVTHQCLIPEDAYTLLRDHSHTAWAVGRRLPEWKFEKVSVFKMDSEEEAKRLEDLHVSSKSRNILV</sequence>
<dbReference type="AlphaFoldDB" id="A0A2H3ANX6"/>